<keyword evidence="3 6" id="KW-0812">Transmembrane</keyword>
<comment type="subcellular location">
    <subcellularLocation>
        <location evidence="1">Cell membrane</location>
    </subcellularLocation>
</comment>
<feature type="transmembrane region" description="Helical" evidence="6">
    <location>
        <begin position="7"/>
        <end position="27"/>
    </location>
</feature>
<dbReference type="InterPro" id="IPR022781">
    <property type="entry name" value="Flagellar_biosynth_FliO"/>
</dbReference>
<evidence type="ECO:0000313" key="8">
    <source>
        <dbReference type="Proteomes" id="UP000179524"/>
    </source>
</evidence>
<organism evidence="7 8">
    <name type="scientific">Anaerobacillus alkalilacustris</name>
    <dbReference type="NCBI Taxonomy" id="393763"/>
    <lineage>
        <taxon>Bacteria</taxon>
        <taxon>Bacillati</taxon>
        <taxon>Bacillota</taxon>
        <taxon>Bacilli</taxon>
        <taxon>Bacillales</taxon>
        <taxon>Bacillaceae</taxon>
        <taxon>Anaerobacillus</taxon>
    </lineage>
</organism>
<feature type="transmembrane region" description="Helical" evidence="6">
    <location>
        <begin position="85"/>
        <end position="107"/>
    </location>
</feature>
<dbReference type="RefSeq" id="WP_071309753.1">
    <property type="nucleotide sequence ID" value="NZ_MLQR01000029.1"/>
</dbReference>
<dbReference type="EMBL" id="MLQR01000029">
    <property type="protein sequence ID" value="OIJ13153.1"/>
    <property type="molecule type" value="Genomic_DNA"/>
</dbReference>
<dbReference type="Proteomes" id="UP000179524">
    <property type="component" value="Unassembled WGS sequence"/>
</dbReference>
<proteinExistence type="predicted"/>
<sequence>MAKKWGPLYYFKFFVSFVFAIIMFASLEVSFVQAEQEDNRSVLDGFIDVQEQPLTEETAKENEQIGAKEEPVISNTDDILQDQSLFGMFFQLFLALAVIVFMIYALFKFIGKRTQSYQNHRTLQNIGGVPVGTNRSIQLIRVGERILVVGIGDSIQLLKEIDNETEVKKIIEDYEIKENTEQLSSVFQLIQTKLKRENVNNNHSKIQFKSLLERQLNDVKNAQKQVHNTIKEKEHL</sequence>
<dbReference type="Pfam" id="PF04347">
    <property type="entry name" value="FliO"/>
    <property type="match status" value="1"/>
</dbReference>
<evidence type="ECO:0000256" key="2">
    <source>
        <dbReference type="ARBA" id="ARBA00022475"/>
    </source>
</evidence>
<keyword evidence="2" id="KW-1003">Cell membrane</keyword>
<comment type="caution">
    <text evidence="7">The sequence shown here is derived from an EMBL/GenBank/DDBJ whole genome shotgun (WGS) entry which is preliminary data.</text>
</comment>
<keyword evidence="4 6" id="KW-1133">Transmembrane helix</keyword>
<evidence type="ECO:0000256" key="3">
    <source>
        <dbReference type="ARBA" id="ARBA00022692"/>
    </source>
</evidence>
<name>A0A1S2LM17_9BACI</name>
<evidence type="ECO:0008006" key="9">
    <source>
        <dbReference type="Google" id="ProtNLM"/>
    </source>
</evidence>
<protein>
    <recommendedName>
        <fullName evidence="9">Flagellar protein</fullName>
    </recommendedName>
</protein>
<reference evidence="7 8" key="1">
    <citation type="submission" date="2016-10" db="EMBL/GenBank/DDBJ databases">
        <title>Draft genome sequences of four alkaliphilic bacteria belonging to the Anaerobacillus genus.</title>
        <authorList>
            <person name="Bassil N.M."/>
            <person name="Lloyd J.R."/>
        </authorList>
    </citation>
    <scope>NUCLEOTIDE SEQUENCE [LARGE SCALE GENOMIC DNA]</scope>
    <source>
        <strain evidence="7 8">DSM 18345</strain>
    </source>
</reference>
<dbReference type="GO" id="GO:0016020">
    <property type="term" value="C:membrane"/>
    <property type="evidence" value="ECO:0007669"/>
    <property type="project" value="InterPro"/>
</dbReference>
<gene>
    <name evidence="7" type="ORF">BKP37_11645</name>
</gene>
<keyword evidence="8" id="KW-1185">Reference proteome</keyword>
<evidence type="ECO:0000256" key="6">
    <source>
        <dbReference type="SAM" id="Phobius"/>
    </source>
</evidence>
<dbReference type="GO" id="GO:0044781">
    <property type="term" value="P:bacterial-type flagellum organization"/>
    <property type="evidence" value="ECO:0007669"/>
    <property type="project" value="InterPro"/>
</dbReference>
<evidence type="ECO:0000256" key="4">
    <source>
        <dbReference type="ARBA" id="ARBA00022989"/>
    </source>
</evidence>
<evidence type="ECO:0000256" key="1">
    <source>
        <dbReference type="ARBA" id="ARBA00004236"/>
    </source>
</evidence>
<evidence type="ECO:0000313" key="7">
    <source>
        <dbReference type="EMBL" id="OIJ13153.1"/>
    </source>
</evidence>
<dbReference type="AlphaFoldDB" id="A0A1S2LM17"/>
<keyword evidence="5 6" id="KW-0472">Membrane</keyword>
<dbReference type="OrthoDB" id="2376965at2"/>
<evidence type="ECO:0000256" key="5">
    <source>
        <dbReference type="ARBA" id="ARBA00023136"/>
    </source>
</evidence>
<accession>A0A1S2LM17</accession>